<keyword evidence="2" id="KW-1185">Reference proteome</keyword>
<comment type="caution">
    <text evidence="1">The sequence shown here is derived from an EMBL/GenBank/DDBJ whole genome shotgun (WGS) entry which is preliminary data.</text>
</comment>
<proteinExistence type="predicted"/>
<gene>
    <name evidence="1" type="ORF">CTI12_AA477780</name>
</gene>
<name>A0A2U1LJ07_ARTAN</name>
<dbReference type="EMBL" id="PKPP01009137">
    <property type="protein sequence ID" value="PWA48974.1"/>
    <property type="molecule type" value="Genomic_DNA"/>
</dbReference>
<evidence type="ECO:0000313" key="1">
    <source>
        <dbReference type="EMBL" id="PWA48974.1"/>
    </source>
</evidence>
<dbReference type="AlphaFoldDB" id="A0A2U1LJ07"/>
<dbReference type="Proteomes" id="UP000245207">
    <property type="component" value="Unassembled WGS sequence"/>
</dbReference>
<organism evidence="1 2">
    <name type="scientific">Artemisia annua</name>
    <name type="common">Sweet wormwood</name>
    <dbReference type="NCBI Taxonomy" id="35608"/>
    <lineage>
        <taxon>Eukaryota</taxon>
        <taxon>Viridiplantae</taxon>
        <taxon>Streptophyta</taxon>
        <taxon>Embryophyta</taxon>
        <taxon>Tracheophyta</taxon>
        <taxon>Spermatophyta</taxon>
        <taxon>Magnoliopsida</taxon>
        <taxon>eudicotyledons</taxon>
        <taxon>Gunneridae</taxon>
        <taxon>Pentapetalae</taxon>
        <taxon>asterids</taxon>
        <taxon>campanulids</taxon>
        <taxon>Asterales</taxon>
        <taxon>Asteraceae</taxon>
        <taxon>Asteroideae</taxon>
        <taxon>Anthemideae</taxon>
        <taxon>Artemisiinae</taxon>
        <taxon>Artemisia</taxon>
    </lineage>
</organism>
<protein>
    <submittedName>
        <fullName evidence="1">Aux/IAA-ARF-dimerization</fullName>
    </submittedName>
</protein>
<evidence type="ECO:0000313" key="2">
    <source>
        <dbReference type="Proteomes" id="UP000245207"/>
    </source>
</evidence>
<dbReference type="STRING" id="35608.A0A2U1LJ07"/>
<sequence>MVQRLTKQTGLLLPKRIGLTTLRNHFLYGRFWRYTSLILSSFKLMIKLIVIKGSLRIKLIVRPERVSPWEIETFVAPIPTALAPPVAVLMTKRPRPPIEILNHGSLVSAVWNSSHDSAEGPRGDNGYLLRTQMEAGWLSSSPVKASRNETEYRLGVAVSQETKMGGSVRDVLDDIKELRQGGGWFSRRVVSS</sequence>
<reference evidence="1 2" key="1">
    <citation type="journal article" date="2018" name="Mol. Plant">
        <title>The genome of Artemisia annua provides insight into the evolution of Asteraceae family and artemisinin biosynthesis.</title>
        <authorList>
            <person name="Shen Q."/>
            <person name="Zhang L."/>
            <person name="Liao Z."/>
            <person name="Wang S."/>
            <person name="Yan T."/>
            <person name="Shi P."/>
            <person name="Liu M."/>
            <person name="Fu X."/>
            <person name="Pan Q."/>
            <person name="Wang Y."/>
            <person name="Lv Z."/>
            <person name="Lu X."/>
            <person name="Zhang F."/>
            <person name="Jiang W."/>
            <person name="Ma Y."/>
            <person name="Chen M."/>
            <person name="Hao X."/>
            <person name="Li L."/>
            <person name="Tang Y."/>
            <person name="Lv G."/>
            <person name="Zhou Y."/>
            <person name="Sun X."/>
            <person name="Brodelius P.E."/>
            <person name="Rose J.K.C."/>
            <person name="Tang K."/>
        </authorList>
    </citation>
    <scope>NUCLEOTIDE SEQUENCE [LARGE SCALE GENOMIC DNA]</scope>
    <source>
        <strain evidence="2">cv. Huhao1</strain>
        <tissue evidence="1">Leaf</tissue>
    </source>
</reference>
<accession>A0A2U1LJ07</accession>